<sequence length="91" mass="9468">MTPNTQDTAVTTPSISSLPLPIPLASPSRFFSPLTLSLTVAPSITLSTTTTTCSGTPMAPHWHPMALSLSPCTHSYSKHRCIGVDSGVGVC</sequence>
<proteinExistence type="predicted"/>
<accession>A0A5B7IPN0</accession>
<dbReference type="EMBL" id="VSRR010062811">
    <property type="protein sequence ID" value="MPC83556.1"/>
    <property type="molecule type" value="Genomic_DNA"/>
</dbReference>
<comment type="caution">
    <text evidence="1">The sequence shown here is derived from an EMBL/GenBank/DDBJ whole genome shotgun (WGS) entry which is preliminary data.</text>
</comment>
<protein>
    <submittedName>
        <fullName evidence="1">Uncharacterized protein</fullName>
    </submittedName>
</protein>
<keyword evidence="2" id="KW-1185">Reference proteome</keyword>
<organism evidence="1 2">
    <name type="scientific">Portunus trituberculatus</name>
    <name type="common">Swimming crab</name>
    <name type="synonym">Neptunus trituberculatus</name>
    <dbReference type="NCBI Taxonomy" id="210409"/>
    <lineage>
        <taxon>Eukaryota</taxon>
        <taxon>Metazoa</taxon>
        <taxon>Ecdysozoa</taxon>
        <taxon>Arthropoda</taxon>
        <taxon>Crustacea</taxon>
        <taxon>Multicrustacea</taxon>
        <taxon>Malacostraca</taxon>
        <taxon>Eumalacostraca</taxon>
        <taxon>Eucarida</taxon>
        <taxon>Decapoda</taxon>
        <taxon>Pleocyemata</taxon>
        <taxon>Brachyura</taxon>
        <taxon>Eubrachyura</taxon>
        <taxon>Portunoidea</taxon>
        <taxon>Portunidae</taxon>
        <taxon>Portuninae</taxon>
        <taxon>Portunus</taxon>
    </lineage>
</organism>
<evidence type="ECO:0000313" key="2">
    <source>
        <dbReference type="Proteomes" id="UP000324222"/>
    </source>
</evidence>
<dbReference type="AlphaFoldDB" id="A0A5B7IPN0"/>
<reference evidence="1 2" key="1">
    <citation type="submission" date="2019-05" db="EMBL/GenBank/DDBJ databases">
        <title>Another draft genome of Portunus trituberculatus and its Hox gene families provides insights of decapod evolution.</title>
        <authorList>
            <person name="Jeong J.-H."/>
            <person name="Song I."/>
            <person name="Kim S."/>
            <person name="Choi T."/>
            <person name="Kim D."/>
            <person name="Ryu S."/>
            <person name="Kim W."/>
        </authorList>
    </citation>
    <scope>NUCLEOTIDE SEQUENCE [LARGE SCALE GENOMIC DNA]</scope>
    <source>
        <tissue evidence="1">Muscle</tissue>
    </source>
</reference>
<evidence type="ECO:0000313" key="1">
    <source>
        <dbReference type="EMBL" id="MPC83556.1"/>
    </source>
</evidence>
<dbReference type="Proteomes" id="UP000324222">
    <property type="component" value="Unassembled WGS sequence"/>
</dbReference>
<name>A0A5B7IPN0_PORTR</name>
<gene>
    <name evidence="1" type="ORF">E2C01_078268</name>
</gene>